<keyword evidence="1" id="KW-0805">Transcription regulation</keyword>
<evidence type="ECO:0000256" key="2">
    <source>
        <dbReference type="ARBA" id="ARBA00023125"/>
    </source>
</evidence>
<name>A0A1S1QW70_9ACTN</name>
<gene>
    <name evidence="6" type="ORF">CC117_15885</name>
</gene>
<accession>A0A1S1QW70</accession>
<dbReference type="CDD" id="cd01392">
    <property type="entry name" value="HTH_LacI"/>
    <property type="match status" value="1"/>
</dbReference>
<proteinExistence type="predicted"/>
<dbReference type="GO" id="GO:0000976">
    <property type="term" value="F:transcription cis-regulatory region binding"/>
    <property type="evidence" value="ECO:0007669"/>
    <property type="project" value="TreeGrafter"/>
</dbReference>
<protein>
    <submittedName>
        <fullName evidence="6">LacI family transcriptional regulator</fullName>
    </submittedName>
</protein>
<dbReference type="SUPFAM" id="SSF47413">
    <property type="entry name" value="lambda repressor-like DNA-binding domains"/>
    <property type="match status" value="1"/>
</dbReference>
<dbReference type="PANTHER" id="PTHR30146:SF147">
    <property type="entry name" value="HTH-TYPE TRANSCRIPTIONAL REGULATOR DEGA"/>
    <property type="match status" value="1"/>
</dbReference>
<sequence length="354" mass="37401">MTERDVPPKPHTVTIYDVARRAGVAPSTVSRTFSRPGRVNAVTAARVRRVAAEVGYRANPVARALSTARTNMIAVVILDIANPFYAEIVRGAQAAAAAAGYTVVLADAQESDWLERSTLERAVTAVDGIVLASSRMSDLAIRMISKQKPVVVLNRGVVDVPCVVTDNARGARLALEHLSGLGHEHVTYIAGPEASWADGMRWSSLRESAAKLSVRLRRLGPFAPDVRGGVQAAEQFVAQPTSAVVAYNDQLAIGLVRSLITRGIGVPRNVSVVGFDNIAAADLVTPGLTTVAAPLYAQGITATRHVLTMIEGGRDRTGQPAVLPVRLVVRGSTAAPHRSLDPPRPGRGVTTSSP</sequence>
<feature type="domain" description="HTH lacI-type" evidence="5">
    <location>
        <begin position="13"/>
        <end position="67"/>
    </location>
</feature>
<dbReference type="Proteomes" id="UP000179627">
    <property type="component" value="Unassembled WGS sequence"/>
</dbReference>
<dbReference type="InterPro" id="IPR001761">
    <property type="entry name" value="Peripla_BP/Lac1_sug-bd_dom"/>
</dbReference>
<dbReference type="AlphaFoldDB" id="A0A1S1QW70"/>
<evidence type="ECO:0000256" key="3">
    <source>
        <dbReference type="ARBA" id="ARBA00023163"/>
    </source>
</evidence>
<dbReference type="InterPro" id="IPR000843">
    <property type="entry name" value="HTH_LacI"/>
</dbReference>
<reference evidence="7" key="1">
    <citation type="submission" date="2016-07" db="EMBL/GenBank/DDBJ databases">
        <title>Sequence Frankia sp. strain CcI1.17.</title>
        <authorList>
            <person name="Ghodhbane-Gtari F."/>
            <person name="Swanson E."/>
            <person name="Gueddou A."/>
            <person name="Morris K."/>
            <person name="Hezbri K."/>
            <person name="Ktari A."/>
            <person name="Nouioui I."/>
            <person name="Abebe-Akele F."/>
            <person name="Simpson S."/>
            <person name="Thomas K."/>
            <person name="Gtari M."/>
            <person name="Tisa L.S."/>
            <person name="Hurst S."/>
        </authorList>
    </citation>
    <scope>NUCLEOTIDE SEQUENCE [LARGE SCALE GENOMIC DNA]</scope>
    <source>
        <strain evidence="7">Cc1.17</strain>
    </source>
</reference>
<dbReference type="Gene3D" id="3.40.50.2300">
    <property type="match status" value="2"/>
</dbReference>
<evidence type="ECO:0000313" key="7">
    <source>
        <dbReference type="Proteomes" id="UP000179627"/>
    </source>
</evidence>
<dbReference type="PANTHER" id="PTHR30146">
    <property type="entry name" value="LACI-RELATED TRANSCRIPTIONAL REPRESSOR"/>
    <property type="match status" value="1"/>
</dbReference>
<dbReference type="PROSITE" id="PS50932">
    <property type="entry name" value="HTH_LACI_2"/>
    <property type="match status" value="1"/>
</dbReference>
<feature type="region of interest" description="Disordered" evidence="4">
    <location>
        <begin position="333"/>
        <end position="354"/>
    </location>
</feature>
<dbReference type="OrthoDB" id="3258243at2"/>
<evidence type="ECO:0000259" key="5">
    <source>
        <dbReference type="PROSITE" id="PS50932"/>
    </source>
</evidence>
<dbReference type="CDD" id="cd06267">
    <property type="entry name" value="PBP1_LacI_sugar_binding-like"/>
    <property type="match status" value="1"/>
</dbReference>
<keyword evidence="3" id="KW-0804">Transcription</keyword>
<evidence type="ECO:0000256" key="4">
    <source>
        <dbReference type="SAM" id="MobiDB-lite"/>
    </source>
</evidence>
<organism evidence="6 7">
    <name type="scientific">Parafrankia colletiae</name>
    <dbReference type="NCBI Taxonomy" id="573497"/>
    <lineage>
        <taxon>Bacteria</taxon>
        <taxon>Bacillati</taxon>
        <taxon>Actinomycetota</taxon>
        <taxon>Actinomycetes</taxon>
        <taxon>Frankiales</taxon>
        <taxon>Frankiaceae</taxon>
        <taxon>Parafrankia</taxon>
    </lineage>
</organism>
<dbReference type="RefSeq" id="WP_071084218.1">
    <property type="nucleotide sequence ID" value="NZ_MBLM01000110.1"/>
</dbReference>
<dbReference type="Pfam" id="PF00356">
    <property type="entry name" value="LacI"/>
    <property type="match status" value="1"/>
</dbReference>
<dbReference type="SMART" id="SM00354">
    <property type="entry name" value="HTH_LACI"/>
    <property type="match status" value="1"/>
</dbReference>
<keyword evidence="2" id="KW-0238">DNA-binding</keyword>
<dbReference type="Pfam" id="PF00532">
    <property type="entry name" value="Peripla_BP_1"/>
    <property type="match status" value="1"/>
</dbReference>
<comment type="caution">
    <text evidence="6">The sequence shown here is derived from an EMBL/GenBank/DDBJ whole genome shotgun (WGS) entry which is preliminary data.</text>
</comment>
<dbReference type="GO" id="GO:0003700">
    <property type="term" value="F:DNA-binding transcription factor activity"/>
    <property type="evidence" value="ECO:0007669"/>
    <property type="project" value="TreeGrafter"/>
</dbReference>
<evidence type="ECO:0000313" key="6">
    <source>
        <dbReference type="EMBL" id="OHV37957.1"/>
    </source>
</evidence>
<dbReference type="Gene3D" id="1.10.260.40">
    <property type="entry name" value="lambda repressor-like DNA-binding domains"/>
    <property type="match status" value="1"/>
</dbReference>
<dbReference type="EMBL" id="MBLM01000110">
    <property type="protein sequence ID" value="OHV37957.1"/>
    <property type="molecule type" value="Genomic_DNA"/>
</dbReference>
<dbReference type="InterPro" id="IPR028082">
    <property type="entry name" value="Peripla_BP_I"/>
</dbReference>
<keyword evidence="7" id="KW-1185">Reference proteome</keyword>
<dbReference type="InterPro" id="IPR010982">
    <property type="entry name" value="Lambda_DNA-bd_dom_sf"/>
</dbReference>
<dbReference type="SUPFAM" id="SSF53822">
    <property type="entry name" value="Periplasmic binding protein-like I"/>
    <property type="match status" value="1"/>
</dbReference>
<evidence type="ECO:0000256" key="1">
    <source>
        <dbReference type="ARBA" id="ARBA00023015"/>
    </source>
</evidence>